<evidence type="ECO:0000256" key="3">
    <source>
        <dbReference type="ARBA" id="ARBA00022729"/>
    </source>
</evidence>
<proteinExistence type="predicted"/>
<keyword evidence="4" id="KW-0472">Membrane</keyword>
<keyword evidence="2" id="KW-0812">Transmembrane</keyword>
<sequence>MKSIVTLLYAIVMMVLACACSNTKYLKGNQQLYTGATVKIESTGKVPNKKELKNELSGLLRPEPNSSFLGLKIKLWAYNIAGNPTGKGLRYWLKYKFGEPPVLASLSAFEKNRAILQNRLENRGYFGDTVTFDTSVKSRRAYVTYTAAVRDQYQLGKVTFKLDSSELGKGIARTTRRSRLRPGNPYDLETIKEERTRIDNRLKQKGFYYFNEDYLLAKADSTVGDSKVDIAMQVKPEMPTKAGLPYRINDIYVYTDYDARDTAFRPRGTTHIGGYTIIDPEHKFKPQIFNRTLIFDSGDLYNREAHNLSLNRLTTLGVFKYVKARFREVPNAKQPLLNVYYYLTPTEKKSIRFEASALTKSNNANGGEVSVNWRHRNLLKGAELFVVSTYAGLEQQLSGQGNIATRRIGATVSISVPRLITPFVQFNTNSGFVPKTKAELGYEIYNRSNQYTLTSSKATFGYIFKESAQKEHTLNLVSINYVKPTDITPEFQAQLDTNITLARSIERQFIIGTNYNFNLNTQINPNRKRNNFYFNGNIDLSGNLLGAITGANIDKGKERQIFNTPFSQYTKLEADFRHYLSFGKFNQFVSRITAGVGFAYGNSSTLPFIKQFFAGGVNDIRAFRSRSLGPGTYYAGNRAEVGFLPDQPGDVKIEMNAEYRAKLFSIVRGALFIDAGNIWTRQADTARRGSQFSKDFLKEMAVGVGAGLRFDISILILRLDLAFPIRKPWLPENERWVIKNIDLGNSKWRKDNLVFNLAIGYPF</sequence>
<keyword evidence="3" id="KW-0732">Signal</keyword>
<evidence type="ECO:0000256" key="2">
    <source>
        <dbReference type="ARBA" id="ARBA00022692"/>
    </source>
</evidence>
<evidence type="ECO:0000313" key="8">
    <source>
        <dbReference type="Proteomes" id="UP000186917"/>
    </source>
</evidence>
<dbReference type="Gene3D" id="3.10.20.310">
    <property type="entry name" value="membrane protein fhac"/>
    <property type="match status" value="1"/>
</dbReference>
<dbReference type="RefSeq" id="WP_084206265.1">
    <property type="nucleotide sequence ID" value="NZ_AP017422.1"/>
</dbReference>
<dbReference type="GO" id="GO:0019867">
    <property type="term" value="C:outer membrane"/>
    <property type="evidence" value="ECO:0007669"/>
    <property type="project" value="InterPro"/>
</dbReference>
<dbReference type="Pfam" id="PF01103">
    <property type="entry name" value="Omp85"/>
    <property type="match status" value="1"/>
</dbReference>
<dbReference type="AlphaFoldDB" id="A0A1N7Q258"/>
<organism evidence="7 8">
    <name type="scientific">Filimonas lacunae</name>
    <dbReference type="NCBI Taxonomy" id="477680"/>
    <lineage>
        <taxon>Bacteria</taxon>
        <taxon>Pseudomonadati</taxon>
        <taxon>Bacteroidota</taxon>
        <taxon>Chitinophagia</taxon>
        <taxon>Chitinophagales</taxon>
        <taxon>Chitinophagaceae</taxon>
        <taxon>Filimonas</taxon>
    </lineage>
</organism>
<dbReference type="EMBL" id="FTOR01000004">
    <property type="protein sequence ID" value="SIT16915.1"/>
    <property type="molecule type" value="Genomic_DNA"/>
</dbReference>
<evidence type="ECO:0000313" key="7">
    <source>
        <dbReference type="EMBL" id="SIT16915.1"/>
    </source>
</evidence>
<evidence type="ECO:0000256" key="5">
    <source>
        <dbReference type="ARBA" id="ARBA00023237"/>
    </source>
</evidence>
<protein>
    <submittedName>
        <fullName evidence="7">Outer membrane protein assembly factor BamA</fullName>
    </submittedName>
</protein>
<keyword evidence="8" id="KW-1185">Reference proteome</keyword>
<feature type="domain" description="Bacterial surface antigen (D15)" evidence="6">
    <location>
        <begin position="392"/>
        <end position="736"/>
    </location>
</feature>
<dbReference type="PANTHER" id="PTHR12815:SF47">
    <property type="entry name" value="TRANSLOCATION AND ASSEMBLY MODULE SUBUNIT TAMA"/>
    <property type="match status" value="1"/>
</dbReference>
<dbReference type="PROSITE" id="PS51257">
    <property type="entry name" value="PROKAR_LIPOPROTEIN"/>
    <property type="match status" value="1"/>
</dbReference>
<keyword evidence="5" id="KW-0998">Cell outer membrane</keyword>
<accession>A0A1N7Q258</accession>
<reference evidence="8" key="1">
    <citation type="submission" date="2017-01" db="EMBL/GenBank/DDBJ databases">
        <authorList>
            <person name="Varghese N."/>
            <person name="Submissions S."/>
        </authorList>
    </citation>
    <scope>NUCLEOTIDE SEQUENCE [LARGE SCALE GENOMIC DNA]</scope>
    <source>
        <strain evidence="8">DSM 21054</strain>
    </source>
</reference>
<evidence type="ECO:0000256" key="4">
    <source>
        <dbReference type="ARBA" id="ARBA00023136"/>
    </source>
</evidence>
<dbReference type="Gene3D" id="2.40.160.50">
    <property type="entry name" value="membrane protein fhac: a member of the omp85/tpsb transporter family"/>
    <property type="match status" value="1"/>
</dbReference>
<name>A0A1N7Q258_9BACT</name>
<dbReference type="STRING" id="477680.SAMN05421788_104291"/>
<dbReference type="Proteomes" id="UP000186917">
    <property type="component" value="Unassembled WGS sequence"/>
</dbReference>
<evidence type="ECO:0000256" key="1">
    <source>
        <dbReference type="ARBA" id="ARBA00004370"/>
    </source>
</evidence>
<dbReference type="PANTHER" id="PTHR12815">
    <property type="entry name" value="SORTING AND ASSEMBLY MACHINERY SAMM50 PROTEIN FAMILY MEMBER"/>
    <property type="match status" value="1"/>
</dbReference>
<dbReference type="InterPro" id="IPR039910">
    <property type="entry name" value="D15-like"/>
</dbReference>
<dbReference type="InterPro" id="IPR000184">
    <property type="entry name" value="Bac_surfAg_D15"/>
</dbReference>
<dbReference type="OrthoDB" id="9814535at2"/>
<gene>
    <name evidence="7" type="ORF">SAMN05421788_104291</name>
</gene>
<evidence type="ECO:0000259" key="6">
    <source>
        <dbReference type="Pfam" id="PF01103"/>
    </source>
</evidence>
<comment type="subcellular location">
    <subcellularLocation>
        <location evidence="1">Membrane</location>
    </subcellularLocation>
</comment>